<protein>
    <submittedName>
        <fullName evidence="9">ABC transporter permease subunit</fullName>
    </submittedName>
</protein>
<dbReference type="InterPro" id="IPR035906">
    <property type="entry name" value="MetI-like_sf"/>
</dbReference>
<dbReference type="Pfam" id="PF00528">
    <property type="entry name" value="BPD_transp_1"/>
    <property type="match status" value="1"/>
</dbReference>
<feature type="transmembrane region" description="Helical" evidence="7">
    <location>
        <begin position="22"/>
        <end position="43"/>
    </location>
</feature>
<feature type="transmembrane region" description="Helical" evidence="7">
    <location>
        <begin position="64"/>
        <end position="91"/>
    </location>
</feature>
<dbReference type="AlphaFoldDB" id="A0AA43RK94"/>
<gene>
    <name evidence="9" type="ORF">Q4F26_01480</name>
</gene>
<evidence type="ECO:0000256" key="5">
    <source>
        <dbReference type="ARBA" id="ARBA00022989"/>
    </source>
</evidence>
<evidence type="ECO:0000313" key="10">
    <source>
        <dbReference type="Proteomes" id="UP001171751"/>
    </source>
</evidence>
<comment type="caution">
    <text evidence="9">The sequence shown here is derived from an EMBL/GenBank/DDBJ whole genome shotgun (WGS) entry which is preliminary data.</text>
</comment>
<sequence length="231" mass="25387">MIIDWKIVIETMGIISTAVPRTLLYAVTILFFGILLGAVLAWIEDKKIPVVQQIINVIRSYIRGVPLIVHLFIMRYAMPGIAAPFLAVFGLTREPGQFPAVVIVLTTYIALEAVIEAQNIRSALYSIDSSQIDAGKSIGMSNTQLTKRVIVPQALAYAVPLFLNAFLKIIKALSLAFTVGLVEILAQAQVAAALSFSYLEAYIAAALIYWILCGFLSVIFGRVSKKLQYYN</sequence>
<keyword evidence="10" id="KW-1185">Reference proteome</keyword>
<evidence type="ECO:0000313" key="9">
    <source>
        <dbReference type="EMBL" id="MDO5456993.1"/>
    </source>
</evidence>
<dbReference type="SUPFAM" id="SSF161098">
    <property type="entry name" value="MetI-like"/>
    <property type="match status" value="1"/>
</dbReference>
<evidence type="ECO:0000256" key="6">
    <source>
        <dbReference type="ARBA" id="ARBA00023136"/>
    </source>
</evidence>
<evidence type="ECO:0000256" key="1">
    <source>
        <dbReference type="ARBA" id="ARBA00004141"/>
    </source>
</evidence>
<evidence type="ECO:0000256" key="7">
    <source>
        <dbReference type="RuleBase" id="RU363032"/>
    </source>
</evidence>
<dbReference type="PROSITE" id="PS50928">
    <property type="entry name" value="ABC_TM1"/>
    <property type="match status" value="1"/>
</dbReference>
<dbReference type="CDD" id="cd06261">
    <property type="entry name" value="TM_PBP2"/>
    <property type="match status" value="1"/>
</dbReference>
<dbReference type="InterPro" id="IPR000515">
    <property type="entry name" value="MetI-like"/>
</dbReference>
<accession>A0AA43RK94</accession>
<feature type="domain" description="ABC transmembrane type-1" evidence="8">
    <location>
        <begin position="19"/>
        <end position="220"/>
    </location>
</feature>
<organism evidence="9 10">
    <name type="scientific">Atopococcus tabaci</name>
    <dbReference type="NCBI Taxonomy" id="269774"/>
    <lineage>
        <taxon>Bacteria</taxon>
        <taxon>Bacillati</taxon>
        <taxon>Bacillota</taxon>
        <taxon>Bacilli</taxon>
        <taxon>Lactobacillales</taxon>
        <taxon>Carnobacteriaceae</taxon>
        <taxon>Atopococcus</taxon>
    </lineage>
</organism>
<feature type="transmembrane region" description="Helical" evidence="7">
    <location>
        <begin position="97"/>
        <end position="115"/>
    </location>
</feature>
<name>A0AA43RK94_9LACT</name>
<evidence type="ECO:0000259" key="8">
    <source>
        <dbReference type="PROSITE" id="PS50928"/>
    </source>
</evidence>
<dbReference type="EMBL" id="JAUNQW010000003">
    <property type="protein sequence ID" value="MDO5456993.1"/>
    <property type="molecule type" value="Genomic_DNA"/>
</dbReference>
<evidence type="ECO:0000256" key="4">
    <source>
        <dbReference type="ARBA" id="ARBA00022970"/>
    </source>
</evidence>
<comment type="subcellular location">
    <subcellularLocation>
        <location evidence="7">Cell membrane</location>
        <topology evidence="7">Multi-pass membrane protein</topology>
    </subcellularLocation>
    <subcellularLocation>
        <location evidence="1">Membrane</location>
        <topology evidence="1">Multi-pass membrane protein</topology>
    </subcellularLocation>
</comment>
<keyword evidence="5 7" id="KW-1133">Transmembrane helix</keyword>
<dbReference type="PANTHER" id="PTHR30614">
    <property type="entry name" value="MEMBRANE COMPONENT OF AMINO ACID ABC TRANSPORTER"/>
    <property type="match status" value="1"/>
</dbReference>
<dbReference type="GO" id="GO:0005886">
    <property type="term" value="C:plasma membrane"/>
    <property type="evidence" value="ECO:0007669"/>
    <property type="project" value="UniProtKB-SubCell"/>
</dbReference>
<dbReference type="Gene3D" id="1.10.3720.10">
    <property type="entry name" value="MetI-like"/>
    <property type="match status" value="1"/>
</dbReference>
<keyword evidence="4" id="KW-0029">Amino-acid transport</keyword>
<dbReference type="GO" id="GO:0006865">
    <property type="term" value="P:amino acid transport"/>
    <property type="evidence" value="ECO:0007669"/>
    <property type="project" value="UniProtKB-KW"/>
</dbReference>
<proteinExistence type="inferred from homology"/>
<dbReference type="Proteomes" id="UP001171751">
    <property type="component" value="Unassembled WGS sequence"/>
</dbReference>
<dbReference type="GO" id="GO:0055085">
    <property type="term" value="P:transmembrane transport"/>
    <property type="evidence" value="ECO:0007669"/>
    <property type="project" value="InterPro"/>
</dbReference>
<reference evidence="9" key="1">
    <citation type="submission" date="2023-07" db="EMBL/GenBank/DDBJ databases">
        <title>Between Cages and Wild: Unraveling the Impact of Captivity on Animal Microbiomes and Antimicrobial Resistance.</title>
        <authorList>
            <person name="Schmartz G.P."/>
            <person name="Rehner J."/>
            <person name="Schuff M.J."/>
            <person name="Becker S.L."/>
            <person name="Kravczyk M."/>
            <person name="Gurevich A."/>
            <person name="Francke R."/>
            <person name="Mueller R."/>
            <person name="Keller V."/>
            <person name="Keller A."/>
        </authorList>
    </citation>
    <scope>NUCLEOTIDE SEQUENCE</scope>
    <source>
        <strain evidence="9">S39M_St_73</strain>
    </source>
</reference>
<evidence type="ECO:0000256" key="3">
    <source>
        <dbReference type="ARBA" id="ARBA00022692"/>
    </source>
</evidence>
<keyword evidence="2 7" id="KW-0813">Transport</keyword>
<keyword evidence="3 7" id="KW-0812">Transmembrane</keyword>
<evidence type="ECO:0000256" key="2">
    <source>
        <dbReference type="ARBA" id="ARBA00022448"/>
    </source>
</evidence>
<feature type="transmembrane region" description="Helical" evidence="7">
    <location>
        <begin position="172"/>
        <end position="196"/>
    </location>
</feature>
<dbReference type="PANTHER" id="PTHR30614:SF0">
    <property type="entry name" value="L-CYSTINE TRANSPORT SYSTEM PERMEASE PROTEIN TCYL"/>
    <property type="match status" value="1"/>
</dbReference>
<keyword evidence="6 7" id="KW-0472">Membrane</keyword>
<dbReference type="InterPro" id="IPR043429">
    <property type="entry name" value="ArtM/GltK/GlnP/TcyL/YhdX-like"/>
</dbReference>
<comment type="similarity">
    <text evidence="7">Belongs to the binding-protein-dependent transport system permease family.</text>
</comment>
<feature type="transmembrane region" description="Helical" evidence="7">
    <location>
        <begin position="202"/>
        <end position="221"/>
    </location>
</feature>